<proteinExistence type="predicted"/>
<feature type="disulfide bond" evidence="4">
    <location>
        <begin position="408"/>
        <end position="417"/>
    </location>
</feature>
<evidence type="ECO:0000313" key="8">
    <source>
        <dbReference type="Proteomes" id="UP001158576"/>
    </source>
</evidence>
<feature type="domain" description="EGF-like" evidence="6">
    <location>
        <begin position="200"/>
        <end position="236"/>
    </location>
</feature>
<dbReference type="EMBL" id="OU015567">
    <property type="protein sequence ID" value="CAG5110933.1"/>
    <property type="molecule type" value="Genomic_DNA"/>
</dbReference>
<feature type="disulfide bond" evidence="4">
    <location>
        <begin position="226"/>
        <end position="235"/>
    </location>
</feature>
<dbReference type="Proteomes" id="UP001158576">
    <property type="component" value="Chromosome 2"/>
</dbReference>
<feature type="domain" description="EGF-like" evidence="6">
    <location>
        <begin position="381"/>
        <end position="418"/>
    </location>
</feature>
<feature type="domain" description="EGF-like" evidence="6">
    <location>
        <begin position="507"/>
        <end position="544"/>
    </location>
</feature>
<evidence type="ECO:0000259" key="6">
    <source>
        <dbReference type="PROSITE" id="PS50026"/>
    </source>
</evidence>
<dbReference type="PROSITE" id="PS01186">
    <property type="entry name" value="EGF_2"/>
    <property type="match status" value="2"/>
</dbReference>
<keyword evidence="1 4" id="KW-0245">EGF-like domain</keyword>
<sequence length="727" mass="80233">MDSSSSSSRSSDYDYYGGSGSSDYQEIDYTKLCFEIWQAKSDEECARLLTLFGKVVEEWKNFEQRDNLTHITNMEKFQQHVGWNLDNWTDWIELIIMSLVSIACAIVASCAILFNCNWRNVQRFLDECHDPDRKGAFLHDSLLISNHFREPLTVGLGILAFGAVVSTILTPILLRKNTDEKTSSSTTTTTTRTTTTTTSLIISCDPNPCENGGSCDEIGESIICSCQEGFFGQLCELSPCSNSPCQNGGSCTISGSSYICSCKDGFLGDKCEITPCTNDPCQNGGTCSFSGNMYQCSCKDGFSGVQCQITPCSENPCDHGTCEIVGGDFDCNCEGGYSGKLCEIDPCSSNICQNGGTCSFDETDGYSCSCKENFLGDHCEINQCTDNPCANGGKCILVEPDFEFLCKCPRGFFGETCEESICDADPCEYGTCTVADRNKTISLRGPSFSCECPTDMFGGHLCQITPCEINDNDQSKPPACYNDGVCSMEGDDFKCQCPEFHSGDRCEFHPCMDIPCQNGGVCEITGENIYTCNCPEGVTGEHCEELPETTNRCFDLDCDGVCIEMEDGPKCFGKSIVGFINNNNQEYTMTCGASDSPTMNTTPELEIHHLEIVPTFKKNEYFINTHGCGNTGNCRASFPEDQLPKGGLVLHKEKGRFGFLQTWLLTEHCDGQNDKESDCFWTIKDNKGLDFAWRANETFIKPIEFVPFVEDDDRFRWTLISNATDFP</sequence>
<dbReference type="InterPro" id="IPR013032">
    <property type="entry name" value="EGF-like_CS"/>
</dbReference>
<keyword evidence="3 4" id="KW-1015">Disulfide bond</keyword>
<evidence type="ECO:0000313" key="7">
    <source>
        <dbReference type="EMBL" id="CAG5110933.1"/>
    </source>
</evidence>
<keyword evidence="8" id="KW-1185">Reference proteome</keyword>
<name>A0ABN7SZL3_OIKDI</name>
<gene>
    <name evidence="7" type="ORF">OKIOD_LOCUS14045</name>
</gene>
<feature type="domain" description="EGF-like" evidence="6">
    <location>
        <begin position="343"/>
        <end position="380"/>
    </location>
</feature>
<feature type="disulfide bond" evidence="4">
    <location>
        <begin position="389"/>
        <end position="406"/>
    </location>
</feature>
<dbReference type="SMART" id="SM00179">
    <property type="entry name" value="EGF_CA"/>
    <property type="match status" value="7"/>
</dbReference>
<dbReference type="SMART" id="SM00181">
    <property type="entry name" value="EGF"/>
    <property type="match status" value="9"/>
</dbReference>
<feature type="domain" description="EGF-like" evidence="6">
    <location>
        <begin position="237"/>
        <end position="269"/>
    </location>
</feature>
<reference evidence="7 8" key="1">
    <citation type="submission" date="2021-04" db="EMBL/GenBank/DDBJ databases">
        <authorList>
            <person name="Bliznina A."/>
        </authorList>
    </citation>
    <scope>NUCLEOTIDE SEQUENCE [LARGE SCALE GENOMIC DNA]</scope>
</reference>
<evidence type="ECO:0000256" key="3">
    <source>
        <dbReference type="ARBA" id="ARBA00023157"/>
    </source>
</evidence>
<dbReference type="InterPro" id="IPR000742">
    <property type="entry name" value="EGF"/>
</dbReference>
<comment type="caution">
    <text evidence="4">Lacks conserved residue(s) required for the propagation of feature annotation.</text>
</comment>
<dbReference type="PANTHER" id="PTHR24049:SF29">
    <property type="entry name" value="EGF-LIKE DOMAIN-CONTAINING PROTEIN"/>
    <property type="match status" value="1"/>
</dbReference>
<dbReference type="PROSITE" id="PS50026">
    <property type="entry name" value="EGF_3"/>
    <property type="match status" value="6"/>
</dbReference>
<dbReference type="PANTHER" id="PTHR24049">
    <property type="entry name" value="CRUMBS FAMILY MEMBER"/>
    <property type="match status" value="1"/>
</dbReference>
<dbReference type="Gene3D" id="2.10.25.10">
    <property type="entry name" value="Laminin"/>
    <property type="match status" value="8"/>
</dbReference>
<protein>
    <submittedName>
        <fullName evidence="7">Oidioi.mRNA.OKI2018_I69.chr2.g5280.t1.cds</fullName>
    </submittedName>
</protein>
<dbReference type="CDD" id="cd00054">
    <property type="entry name" value="EGF_CA"/>
    <property type="match status" value="4"/>
</dbReference>
<keyword evidence="5" id="KW-1133">Transmembrane helix</keyword>
<feature type="domain" description="EGF-like" evidence="6">
    <location>
        <begin position="272"/>
        <end position="308"/>
    </location>
</feature>
<keyword evidence="5" id="KW-0472">Membrane</keyword>
<feature type="disulfide bond" evidence="4">
    <location>
        <begin position="370"/>
        <end position="379"/>
    </location>
</feature>
<feature type="disulfide bond" evidence="4">
    <location>
        <begin position="534"/>
        <end position="543"/>
    </location>
</feature>
<evidence type="ECO:0000256" key="1">
    <source>
        <dbReference type="ARBA" id="ARBA00022536"/>
    </source>
</evidence>
<organism evidence="7 8">
    <name type="scientific">Oikopleura dioica</name>
    <name type="common">Tunicate</name>
    <dbReference type="NCBI Taxonomy" id="34765"/>
    <lineage>
        <taxon>Eukaryota</taxon>
        <taxon>Metazoa</taxon>
        <taxon>Chordata</taxon>
        <taxon>Tunicata</taxon>
        <taxon>Appendicularia</taxon>
        <taxon>Copelata</taxon>
        <taxon>Oikopleuridae</taxon>
        <taxon>Oikopleura</taxon>
    </lineage>
</organism>
<dbReference type="PROSITE" id="PS00022">
    <property type="entry name" value="EGF_1"/>
    <property type="match status" value="4"/>
</dbReference>
<dbReference type="InterPro" id="IPR051022">
    <property type="entry name" value="Notch_Cell-Fate_Det"/>
</dbReference>
<dbReference type="Pfam" id="PF12661">
    <property type="entry name" value="hEGF"/>
    <property type="match status" value="3"/>
</dbReference>
<keyword evidence="2" id="KW-0677">Repeat</keyword>
<evidence type="ECO:0000256" key="2">
    <source>
        <dbReference type="ARBA" id="ARBA00022737"/>
    </source>
</evidence>
<feature type="transmembrane region" description="Helical" evidence="5">
    <location>
        <begin position="91"/>
        <end position="114"/>
    </location>
</feature>
<dbReference type="Pfam" id="PF00008">
    <property type="entry name" value="EGF"/>
    <property type="match status" value="3"/>
</dbReference>
<dbReference type="InterPro" id="IPR001881">
    <property type="entry name" value="EGF-like_Ca-bd_dom"/>
</dbReference>
<evidence type="ECO:0000256" key="4">
    <source>
        <dbReference type="PROSITE-ProRule" id="PRU00076"/>
    </source>
</evidence>
<feature type="transmembrane region" description="Helical" evidence="5">
    <location>
        <begin position="152"/>
        <end position="174"/>
    </location>
</feature>
<accession>A0ABN7SZL3</accession>
<dbReference type="SUPFAM" id="SSF57196">
    <property type="entry name" value="EGF/Laminin"/>
    <property type="match status" value="8"/>
</dbReference>
<evidence type="ECO:0000256" key="5">
    <source>
        <dbReference type="SAM" id="Phobius"/>
    </source>
</evidence>
<keyword evidence="5" id="KW-0812">Transmembrane</keyword>
<feature type="disulfide bond" evidence="4">
    <location>
        <begin position="298"/>
        <end position="307"/>
    </location>
</feature>